<dbReference type="AlphaFoldDB" id="A0A1A9VTP8"/>
<evidence type="ECO:0000313" key="1">
    <source>
        <dbReference type="EnsemblMetazoa" id="GAUT047213-PA"/>
    </source>
</evidence>
<organism evidence="1 2">
    <name type="scientific">Glossina austeni</name>
    <name type="common">Savannah tsetse fly</name>
    <dbReference type="NCBI Taxonomy" id="7395"/>
    <lineage>
        <taxon>Eukaryota</taxon>
        <taxon>Metazoa</taxon>
        <taxon>Ecdysozoa</taxon>
        <taxon>Arthropoda</taxon>
        <taxon>Hexapoda</taxon>
        <taxon>Insecta</taxon>
        <taxon>Pterygota</taxon>
        <taxon>Neoptera</taxon>
        <taxon>Endopterygota</taxon>
        <taxon>Diptera</taxon>
        <taxon>Brachycera</taxon>
        <taxon>Muscomorpha</taxon>
        <taxon>Hippoboscoidea</taxon>
        <taxon>Glossinidae</taxon>
        <taxon>Glossina</taxon>
    </lineage>
</organism>
<dbReference type="InterPro" id="IPR036872">
    <property type="entry name" value="CH_dom_sf"/>
</dbReference>
<dbReference type="VEuPathDB" id="VectorBase:GAUT047213"/>
<proteinExistence type="predicted"/>
<evidence type="ECO:0000313" key="2">
    <source>
        <dbReference type="Proteomes" id="UP000078200"/>
    </source>
</evidence>
<dbReference type="InterPro" id="IPR039041">
    <property type="entry name" value="Nav/unc-53"/>
</dbReference>
<reference evidence="1" key="1">
    <citation type="submission" date="2020-05" db="UniProtKB">
        <authorList>
            <consortium name="EnsemblMetazoa"/>
        </authorList>
    </citation>
    <scope>IDENTIFICATION</scope>
    <source>
        <strain evidence="1">TTRI</strain>
    </source>
</reference>
<sequence length="284" mass="31459">MEEKLMIKKRKEIILQHFTPLQWRTRPSPEGRNSALGIKKFIPVRISIVNLLQSCVDYVDYRSVLLHYILVIKELWVETDKKFHGNLFIAALPSASFLIFSTKAATCGGVYGLKKFAEKGDLQNAVRKSGTVEAAQYLIMLCMQIESVPPHPKNVYITCLALYSKPISPKSLYDNINSCLSQLRSHAVAGLDNITTNDICCGRLKAVLALFFALSRYKQQSKQSKCVNNTNGFSIKAEIHQQPQTNTLSVSVGGGVGEKVSNSSATALLAQSMQNGNDTTMVNR</sequence>
<dbReference type="EnsemblMetazoa" id="GAUT047213-RA">
    <property type="protein sequence ID" value="GAUT047213-PA"/>
    <property type="gene ID" value="GAUT047213"/>
</dbReference>
<keyword evidence="2" id="KW-1185">Reference proteome</keyword>
<dbReference type="PANTHER" id="PTHR12784:SF28">
    <property type="entry name" value="PROTEIN SICKIE"/>
    <property type="match status" value="1"/>
</dbReference>
<accession>A0A1A9VTP8</accession>
<dbReference type="SUPFAM" id="SSF47576">
    <property type="entry name" value="Calponin-homology domain, CH-domain"/>
    <property type="match status" value="1"/>
</dbReference>
<dbReference type="PANTHER" id="PTHR12784">
    <property type="entry name" value="STEERIN"/>
    <property type="match status" value="1"/>
</dbReference>
<dbReference type="Proteomes" id="UP000078200">
    <property type="component" value="Unassembled WGS sequence"/>
</dbReference>
<dbReference type="Gene3D" id="1.10.418.10">
    <property type="entry name" value="Calponin-like domain"/>
    <property type="match status" value="1"/>
</dbReference>
<name>A0A1A9VTP8_GLOAU</name>
<protein>
    <submittedName>
        <fullName evidence="1">Uncharacterized protein</fullName>
    </submittedName>
</protein>
<dbReference type="GO" id="GO:0022008">
    <property type="term" value="P:neurogenesis"/>
    <property type="evidence" value="ECO:0007669"/>
    <property type="project" value="InterPro"/>
</dbReference>